<organism evidence="2 3">
    <name type="scientific">Plectus sambesii</name>
    <dbReference type="NCBI Taxonomy" id="2011161"/>
    <lineage>
        <taxon>Eukaryota</taxon>
        <taxon>Metazoa</taxon>
        <taxon>Ecdysozoa</taxon>
        <taxon>Nematoda</taxon>
        <taxon>Chromadorea</taxon>
        <taxon>Plectida</taxon>
        <taxon>Plectina</taxon>
        <taxon>Plectoidea</taxon>
        <taxon>Plectidae</taxon>
        <taxon>Plectus</taxon>
    </lineage>
</organism>
<feature type="compositionally biased region" description="Low complexity" evidence="1">
    <location>
        <begin position="338"/>
        <end position="351"/>
    </location>
</feature>
<sequence>MSKQNKANNSTPTTRAQHKVQAQESIADDPLGLKALFKISLLKRPAPSSIATAAVAPPTPVTRNRGWTNSPYSLASPMCPQPPRLRPWRGPIWRCCYQFLEPKGMMHFGWVRIKIIELGPLVVQADEEEKVGDGPHGRKEAAPNRSAKVVDELTCFLAQFTSTFWSKEVEANAVYTVTKPSIGATREMIVGNGVCSGNTGGEFCTPGLDSLAVMINAVERWNTKSIASLWELGVNSGMHTIRAKAMVVNVLVGATVAVMALVNDGADGLEVYKIYTRSIGYLVHLPPTYDKSFYLVAALGSVRFPLLASMRLLPNCKERALDIYRIDPKVEDDKEVPTDSAAAISPPSARHAPPPTPAAATSPPTACHTRRASAVATDTGARRLLSKLTAAGSSRRPPPPTVRYSTSTKAVQIASSPLSH</sequence>
<feature type="region of interest" description="Disordered" evidence="1">
    <location>
        <begin position="332"/>
        <end position="420"/>
    </location>
</feature>
<dbReference type="WBParaSite" id="PSAMB.scaffold959size38105.g10099.t1">
    <property type="protein sequence ID" value="PSAMB.scaffold959size38105.g10099.t1"/>
    <property type="gene ID" value="PSAMB.scaffold959size38105.g10099"/>
</dbReference>
<accession>A0A914XQP2</accession>
<protein>
    <submittedName>
        <fullName evidence="3">Uncharacterized protein</fullName>
    </submittedName>
</protein>
<feature type="compositionally biased region" description="Polar residues" evidence="1">
    <location>
        <begin position="403"/>
        <end position="420"/>
    </location>
</feature>
<evidence type="ECO:0000313" key="3">
    <source>
        <dbReference type="WBParaSite" id="PSAMB.scaffold959size38105.g10099.t1"/>
    </source>
</evidence>
<reference evidence="3" key="1">
    <citation type="submission" date="2022-11" db="UniProtKB">
        <authorList>
            <consortium name="WormBaseParasite"/>
        </authorList>
    </citation>
    <scope>IDENTIFICATION</scope>
</reference>
<evidence type="ECO:0000313" key="2">
    <source>
        <dbReference type="Proteomes" id="UP000887566"/>
    </source>
</evidence>
<name>A0A914XQP2_9BILA</name>
<keyword evidence="2" id="KW-1185">Reference proteome</keyword>
<dbReference type="AlphaFoldDB" id="A0A914XQP2"/>
<dbReference type="Proteomes" id="UP000887566">
    <property type="component" value="Unplaced"/>
</dbReference>
<feature type="region of interest" description="Disordered" evidence="1">
    <location>
        <begin position="1"/>
        <end position="23"/>
    </location>
</feature>
<evidence type="ECO:0000256" key="1">
    <source>
        <dbReference type="SAM" id="MobiDB-lite"/>
    </source>
</evidence>
<proteinExistence type="predicted"/>